<evidence type="ECO:0000313" key="11">
    <source>
        <dbReference type="EMBL" id="CAG9980506.1"/>
    </source>
</evidence>
<accession>A0A9N9XY68</accession>
<evidence type="ECO:0000256" key="2">
    <source>
        <dbReference type="ARBA" id="ARBA00012251"/>
    </source>
</evidence>
<dbReference type="SUPFAM" id="SSF57850">
    <property type="entry name" value="RING/U-box"/>
    <property type="match status" value="2"/>
</dbReference>
<keyword evidence="3" id="KW-0808">Transferase</keyword>
<sequence length="429" mass="48406">MNIQDLDAESLRLFIKLQSEDLNLPQQWKTQRQSTHVRQSIGNAELESLASFSADQAMCRSISHAVAVDGAAIVAHRRVEHQARSDRQHALALSTNGQTATATSKHSTSLPMKRHGEGSPPASNKRVTVPTLPKSSLVTGEGQNVTATPKKASSPYDCLACCERIYYDDLTTSGCEHHYCRACLVNLFQSSFTDESLFPPKCCHKQIPFGLNLRFFSRSLRTSFNEKSIEFTTPNRTYCHIKTCSAFIPPSSIQGDKAVCRKCNWSTCTHCKGLYHAGFCPQDSATQELLRIAKQNGWQSCQSCHRIVELSTGCNHITCVCKHQFCYVCGMKWKSCKCPHWDEQRLLTRANNIVNRDAGAGAMAPAVRAAQIDRERTNLIQNHECLHERWQSRRGAHRCEECHDRLPFFIFECRQCNIMACGRCRYNRL</sequence>
<reference evidence="11" key="1">
    <citation type="submission" date="2021-10" db="EMBL/GenBank/DDBJ databases">
        <authorList>
            <person name="Piombo E."/>
        </authorList>
    </citation>
    <scope>NUCLEOTIDE SEQUENCE</scope>
</reference>
<dbReference type="GO" id="GO:0061630">
    <property type="term" value="F:ubiquitin protein ligase activity"/>
    <property type="evidence" value="ECO:0007669"/>
    <property type="project" value="UniProtKB-EC"/>
</dbReference>
<organism evidence="11 12">
    <name type="scientific">Clonostachys byssicola</name>
    <dbReference type="NCBI Taxonomy" id="160290"/>
    <lineage>
        <taxon>Eukaryota</taxon>
        <taxon>Fungi</taxon>
        <taxon>Dikarya</taxon>
        <taxon>Ascomycota</taxon>
        <taxon>Pezizomycotina</taxon>
        <taxon>Sordariomycetes</taxon>
        <taxon>Hypocreomycetidae</taxon>
        <taxon>Hypocreales</taxon>
        <taxon>Bionectriaceae</taxon>
        <taxon>Clonostachys</taxon>
    </lineage>
</organism>
<keyword evidence="5" id="KW-0677">Repeat</keyword>
<evidence type="ECO:0000256" key="1">
    <source>
        <dbReference type="ARBA" id="ARBA00001798"/>
    </source>
</evidence>
<dbReference type="InterPro" id="IPR044066">
    <property type="entry name" value="TRIAD_supradom"/>
</dbReference>
<protein>
    <recommendedName>
        <fullName evidence="2">RBR-type E3 ubiquitin transferase</fullName>
        <ecNumber evidence="2">2.3.2.31</ecNumber>
    </recommendedName>
</protein>
<feature type="compositionally biased region" description="Polar residues" evidence="9">
    <location>
        <begin position="133"/>
        <end position="147"/>
    </location>
</feature>
<feature type="domain" description="RING-type" evidence="10">
    <location>
        <begin position="154"/>
        <end position="344"/>
    </location>
</feature>
<dbReference type="InterPro" id="IPR002867">
    <property type="entry name" value="IBR_dom"/>
</dbReference>
<dbReference type="EC" id="2.3.2.31" evidence="2"/>
<dbReference type="OrthoDB" id="10009520at2759"/>
<name>A0A9N9XY68_9HYPO</name>
<keyword evidence="7" id="KW-0833">Ubl conjugation pathway</keyword>
<dbReference type="AlphaFoldDB" id="A0A9N9XY68"/>
<evidence type="ECO:0000256" key="6">
    <source>
        <dbReference type="ARBA" id="ARBA00022771"/>
    </source>
</evidence>
<dbReference type="PROSITE" id="PS51873">
    <property type="entry name" value="TRIAD"/>
    <property type="match status" value="1"/>
</dbReference>
<feature type="compositionally biased region" description="Polar residues" evidence="9">
    <location>
        <begin position="93"/>
        <end position="110"/>
    </location>
</feature>
<comment type="caution">
    <text evidence="11">The sequence shown here is derived from an EMBL/GenBank/DDBJ whole genome shotgun (WGS) entry which is preliminary data.</text>
</comment>
<evidence type="ECO:0000313" key="12">
    <source>
        <dbReference type="Proteomes" id="UP000754883"/>
    </source>
</evidence>
<keyword evidence="6" id="KW-0863">Zinc-finger</keyword>
<dbReference type="GO" id="GO:0016567">
    <property type="term" value="P:protein ubiquitination"/>
    <property type="evidence" value="ECO:0007669"/>
    <property type="project" value="InterPro"/>
</dbReference>
<evidence type="ECO:0000256" key="5">
    <source>
        <dbReference type="ARBA" id="ARBA00022737"/>
    </source>
</evidence>
<dbReference type="Pfam" id="PF01485">
    <property type="entry name" value="IBR"/>
    <property type="match status" value="1"/>
</dbReference>
<evidence type="ECO:0000256" key="4">
    <source>
        <dbReference type="ARBA" id="ARBA00022723"/>
    </source>
</evidence>
<gene>
    <name evidence="11" type="ORF">CBYS24578_00007471</name>
</gene>
<dbReference type="Gene3D" id="1.20.120.1750">
    <property type="match status" value="1"/>
</dbReference>
<keyword evidence="12" id="KW-1185">Reference proteome</keyword>
<feature type="region of interest" description="Disordered" evidence="9">
    <location>
        <begin position="84"/>
        <end position="151"/>
    </location>
</feature>
<evidence type="ECO:0000256" key="8">
    <source>
        <dbReference type="ARBA" id="ARBA00022833"/>
    </source>
</evidence>
<dbReference type="GO" id="GO:0008270">
    <property type="term" value="F:zinc ion binding"/>
    <property type="evidence" value="ECO:0007669"/>
    <property type="project" value="UniProtKB-KW"/>
</dbReference>
<dbReference type="InterPro" id="IPR017907">
    <property type="entry name" value="Znf_RING_CS"/>
</dbReference>
<dbReference type="Proteomes" id="UP000754883">
    <property type="component" value="Unassembled WGS sequence"/>
</dbReference>
<evidence type="ECO:0000256" key="7">
    <source>
        <dbReference type="ARBA" id="ARBA00022786"/>
    </source>
</evidence>
<keyword evidence="4" id="KW-0479">Metal-binding</keyword>
<dbReference type="EMBL" id="CABFNO020001317">
    <property type="protein sequence ID" value="CAG9980506.1"/>
    <property type="molecule type" value="Genomic_DNA"/>
</dbReference>
<dbReference type="CDD" id="cd22584">
    <property type="entry name" value="Rcat_RBR_unk"/>
    <property type="match status" value="1"/>
</dbReference>
<evidence type="ECO:0000256" key="3">
    <source>
        <dbReference type="ARBA" id="ARBA00022679"/>
    </source>
</evidence>
<dbReference type="CDD" id="cd20335">
    <property type="entry name" value="BRcat_RBR"/>
    <property type="match status" value="1"/>
</dbReference>
<proteinExistence type="predicted"/>
<dbReference type="PANTHER" id="PTHR11685">
    <property type="entry name" value="RBR FAMILY RING FINGER AND IBR DOMAIN-CONTAINING"/>
    <property type="match status" value="1"/>
</dbReference>
<comment type="catalytic activity">
    <reaction evidence="1">
        <text>[E2 ubiquitin-conjugating enzyme]-S-ubiquitinyl-L-cysteine + [acceptor protein]-L-lysine = [E2 ubiquitin-conjugating enzyme]-L-cysteine + [acceptor protein]-N(6)-ubiquitinyl-L-lysine.</text>
        <dbReference type="EC" id="2.3.2.31"/>
    </reaction>
</comment>
<dbReference type="InterPro" id="IPR031127">
    <property type="entry name" value="E3_UB_ligase_RBR"/>
</dbReference>
<evidence type="ECO:0000259" key="10">
    <source>
        <dbReference type="PROSITE" id="PS51873"/>
    </source>
</evidence>
<dbReference type="PROSITE" id="PS00518">
    <property type="entry name" value="ZF_RING_1"/>
    <property type="match status" value="1"/>
</dbReference>
<keyword evidence="8" id="KW-0862">Zinc</keyword>
<evidence type="ECO:0000256" key="9">
    <source>
        <dbReference type="SAM" id="MobiDB-lite"/>
    </source>
</evidence>